<keyword evidence="9" id="KW-0406">Ion transport</keyword>
<dbReference type="InterPro" id="IPR037185">
    <property type="entry name" value="EmrE-like"/>
</dbReference>
<name>A0A4S8K1D2_MUSBA</name>
<keyword evidence="11" id="KW-1185">Reference proteome</keyword>
<dbReference type="STRING" id="52838.A0A4S8K1D2"/>
<feature type="transmembrane region" description="Helical" evidence="9">
    <location>
        <begin position="129"/>
        <end position="152"/>
    </location>
</feature>
<evidence type="ECO:0000256" key="6">
    <source>
        <dbReference type="ARBA" id="ARBA00022989"/>
    </source>
</evidence>
<evidence type="ECO:0000256" key="2">
    <source>
        <dbReference type="ARBA" id="ARBA00007001"/>
    </source>
</evidence>
<accession>A0A4S8K1D2</accession>
<feature type="transmembrane region" description="Helical" evidence="9">
    <location>
        <begin position="184"/>
        <end position="204"/>
    </location>
</feature>
<dbReference type="GO" id="GO:0015095">
    <property type="term" value="F:magnesium ion transmembrane transporter activity"/>
    <property type="evidence" value="ECO:0007669"/>
    <property type="project" value="UniProtKB-UniRule"/>
</dbReference>
<proteinExistence type="inferred from homology"/>
<comment type="subunit">
    <text evidence="3 9">Homodimer.</text>
</comment>
<feature type="transmembrane region" description="Helical" evidence="9">
    <location>
        <begin position="308"/>
        <end position="334"/>
    </location>
</feature>
<dbReference type="InterPro" id="IPR008521">
    <property type="entry name" value="Mg_trans_NIPA"/>
</dbReference>
<dbReference type="FunFam" id="1.10.3730.20:FF:000006">
    <property type="entry name" value="Probable magnesium transporter"/>
    <property type="match status" value="1"/>
</dbReference>
<feature type="transmembrane region" description="Helical" evidence="9">
    <location>
        <begin position="46"/>
        <end position="66"/>
    </location>
</feature>
<evidence type="ECO:0000256" key="1">
    <source>
        <dbReference type="ARBA" id="ARBA00004141"/>
    </source>
</evidence>
<keyword evidence="9" id="KW-0460">Magnesium</keyword>
<protein>
    <recommendedName>
        <fullName evidence="9">Probable magnesium transporter</fullName>
    </recommendedName>
</protein>
<dbReference type="GO" id="GO:0005769">
    <property type="term" value="C:early endosome"/>
    <property type="evidence" value="ECO:0007669"/>
    <property type="project" value="UniProtKB-SubCell"/>
</dbReference>
<reference evidence="10 11" key="1">
    <citation type="journal article" date="2019" name="Nat. Plants">
        <title>Genome sequencing of Musa balbisiana reveals subgenome evolution and function divergence in polyploid bananas.</title>
        <authorList>
            <person name="Yao X."/>
        </authorList>
    </citation>
    <scope>NUCLEOTIDE SEQUENCE [LARGE SCALE GENOMIC DNA]</scope>
    <source>
        <strain evidence="11">cv. DH-PKW</strain>
        <tissue evidence="10">Leaves</tissue>
    </source>
</reference>
<feature type="transmembrane region" description="Helical" evidence="9">
    <location>
        <begin position="242"/>
        <end position="263"/>
    </location>
</feature>
<feature type="transmembrane region" description="Helical" evidence="9">
    <location>
        <begin position="99"/>
        <end position="117"/>
    </location>
</feature>
<dbReference type="SUPFAM" id="SSF103481">
    <property type="entry name" value="Multidrug resistance efflux transporter EmrE"/>
    <property type="match status" value="1"/>
</dbReference>
<dbReference type="Gene3D" id="1.10.3730.20">
    <property type="match status" value="1"/>
</dbReference>
<organism evidence="10 11">
    <name type="scientific">Musa balbisiana</name>
    <name type="common">Banana</name>
    <dbReference type="NCBI Taxonomy" id="52838"/>
    <lineage>
        <taxon>Eukaryota</taxon>
        <taxon>Viridiplantae</taxon>
        <taxon>Streptophyta</taxon>
        <taxon>Embryophyta</taxon>
        <taxon>Tracheophyta</taxon>
        <taxon>Spermatophyta</taxon>
        <taxon>Magnoliopsida</taxon>
        <taxon>Liliopsida</taxon>
        <taxon>Zingiberales</taxon>
        <taxon>Musaceae</taxon>
        <taxon>Musa</taxon>
    </lineage>
</organism>
<dbReference type="EMBL" id="PYDT01000002">
    <property type="protein sequence ID" value="THU68534.1"/>
    <property type="molecule type" value="Genomic_DNA"/>
</dbReference>
<keyword evidence="9" id="KW-0813">Transport</keyword>
<evidence type="ECO:0000256" key="7">
    <source>
        <dbReference type="ARBA" id="ARBA00023136"/>
    </source>
</evidence>
<evidence type="ECO:0000256" key="5">
    <source>
        <dbReference type="ARBA" id="ARBA00022753"/>
    </source>
</evidence>
<dbReference type="GO" id="GO:0005886">
    <property type="term" value="C:plasma membrane"/>
    <property type="evidence" value="ECO:0007669"/>
    <property type="project" value="UniProtKB-SubCell"/>
</dbReference>
<evidence type="ECO:0000313" key="10">
    <source>
        <dbReference type="EMBL" id="THU68534.1"/>
    </source>
</evidence>
<evidence type="ECO:0000256" key="3">
    <source>
        <dbReference type="ARBA" id="ARBA00011738"/>
    </source>
</evidence>
<dbReference type="PANTHER" id="PTHR12570">
    <property type="match status" value="1"/>
</dbReference>
<evidence type="ECO:0000256" key="4">
    <source>
        <dbReference type="ARBA" id="ARBA00022692"/>
    </source>
</evidence>
<keyword evidence="6 9" id="KW-1133">Transmembrane helix</keyword>
<comment type="function">
    <text evidence="8 9">Acts as a Mg(2+) transporter. Can also transport other divalent cations such as Fe(2+), Sr(2+), Ba(2+), Mn(2+) and Co(2+) but to a much less extent than Mg(2+).</text>
</comment>
<feature type="transmembrane region" description="Helical" evidence="9">
    <location>
        <begin position="73"/>
        <end position="93"/>
    </location>
</feature>
<keyword evidence="7 9" id="KW-0472">Membrane</keyword>
<dbReference type="PANTHER" id="PTHR12570:SF65">
    <property type="entry name" value="MAGNESIUM TRANSPORTER NIPA9-RELATED"/>
    <property type="match status" value="1"/>
</dbReference>
<evidence type="ECO:0000256" key="9">
    <source>
        <dbReference type="RuleBase" id="RU363078"/>
    </source>
</evidence>
<dbReference type="Pfam" id="PF05653">
    <property type="entry name" value="Mg_trans_NIPA"/>
    <property type="match status" value="1"/>
</dbReference>
<comment type="subcellular location">
    <subcellularLocation>
        <location evidence="9">Cell membrane</location>
        <topology evidence="9">Multi-pass membrane protein</topology>
    </subcellularLocation>
    <subcellularLocation>
        <location evidence="9">Early endosome</location>
    </subcellularLocation>
    <subcellularLocation>
        <location evidence="1">Membrane</location>
        <topology evidence="1">Multi-pass membrane protein</topology>
    </subcellularLocation>
</comment>
<evidence type="ECO:0000313" key="11">
    <source>
        <dbReference type="Proteomes" id="UP000317650"/>
    </source>
</evidence>
<keyword evidence="5 9" id="KW-0967">Endosome</keyword>
<comment type="caution">
    <text evidence="10">The sequence shown here is derived from an EMBL/GenBank/DDBJ whole genome shotgun (WGS) entry which is preliminary data.</text>
</comment>
<dbReference type="AlphaFoldDB" id="A0A4S8K1D2"/>
<dbReference type="Proteomes" id="UP000317650">
    <property type="component" value="Chromosome 8"/>
</dbReference>
<keyword evidence="4 9" id="KW-0812">Transmembrane</keyword>
<keyword evidence="9" id="KW-1003">Cell membrane</keyword>
<comment type="similarity">
    <text evidence="2 9">Belongs to the NIPA (TC 2.A.7) family.</text>
</comment>
<evidence type="ECO:0000256" key="8">
    <source>
        <dbReference type="ARBA" id="ARBA00025284"/>
    </source>
</evidence>
<sequence>MWESICLTLMATAGNNIGKVLQKKGTVILPPLSFKLKVISAYISNKLWVVGFLMDISGAILMLRALSQAPVSVIQPVSGCGLAILCVFSHFYLKEVMNALDWVGIALAGAGTIGVGFGGEEQNGSIVSLFHLPLMGFSVALLFVGSSGYMAAHLQEAKARSRTGVGFGGEEQNGSIVSLFHLPLMGFSVALLFVGSSGYMAAHLQEAKARSRTGKFSYALLLLKMASVISKMGFVFSEQGFSKIMVPICISISICCSATGFVYQTRGLKHGRAIVVSTCAAVASIVTGVLAGMLALGEHMPTSPVARVTLLLGWLFIILGVILLVSSTRLMALLPRPIRRHLRSNLEKNQSLRRSGSVRAKDPSPSAVIQASTLHHLVTSPAKEKA</sequence>
<gene>
    <name evidence="10" type="ORF">C4D60_Mb08t04890</name>
</gene>
<feature type="transmembrane region" description="Helical" evidence="9">
    <location>
        <begin position="275"/>
        <end position="296"/>
    </location>
</feature>